<dbReference type="EMBL" id="AZNF01000007">
    <property type="protein sequence ID" value="KID65060.1"/>
    <property type="molecule type" value="Genomic_DNA"/>
</dbReference>
<protein>
    <submittedName>
        <fullName evidence="8">Benzoate 4-monooxygenase cytochrome P450</fullName>
    </submittedName>
</protein>
<feature type="binding site" description="axial binding residue" evidence="6">
    <location>
        <position position="474"/>
    </location>
    <ligand>
        <name>heme</name>
        <dbReference type="ChEBI" id="CHEBI:30413"/>
    </ligand>
    <ligandPart>
        <name>Fe</name>
        <dbReference type="ChEBI" id="CHEBI:18248"/>
    </ligandPart>
</feature>
<accession>A0A0B4ET27</accession>
<dbReference type="InterPro" id="IPR036396">
    <property type="entry name" value="Cyt_P450_sf"/>
</dbReference>
<dbReference type="VEuPathDB" id="FungiDB:MAN_06071"/>
<dbReference type="Gene3D" id="1.10.630.10">
    <property type="entry name" value="Cytochrome P450"/>
    <property type="match status" value="1"/>
</dbReference>
<keyword evidence="7" id="KW-0560">Oxidoreductase</keyword>
<comment type="similarity">
    <text evidence="2 7">Belongs to the cytochrome P450 family.</text>
</comment>
<name>A0A0B4ET27_METAF</name>
<dbReference type="InterPro" id="IPR050121">
    <property type="entry name" value="Cytochrome_P450_monoxygenase"/>
</dbReference>
<reference evidence="8 9" key="1">
    <citation type="journal article" date="2014" name="Proc. Natl. Acad. Sci. U.S.A.">
        <title>Trajectory and genomic determinants of fungal-pathogen speciation and host adaptation.</title>
        <authorList>
            <person name="Hu X."/>
            <person name="Xiao G."/>
            <person name="Zheng P."/>
            <person name="Shang Y."/>
            <person name="Su Y."/>
            <person name="Zhang X."/>
            <person name="Liu X."/>
            <person name="Zhan S."/>
            <person name="St Leger R.J."/>
            <person name="Wang C."/>
        </authorList>
    </citation>
    <scope>NUCLEOTIDE SEQUENCE [LARGE SCALE GENOMIC DNA]</scope>
    <source>
        <strain evidence="8 9">ARSEF 549</strain>
    </source>
</reference>
<dbReference type="InterPro" id="IPR001128">
    <property type="entry name" value="Cyt_P450"/>
</dbReference>
<evidence type="ECO:0000256" key="5">
    <source>
        <dbReference type="ARBA" id="ARBA00023004"/>
    </source>
</evidence>
<dbReference type="Pfam" id="PF00067">
    <property type="entry name" value="p450"/>
    <property type="match status" value="1"/>
</dbReference>
<dbReference type="PANTHER" id="PTHR24305">
    <property type="entry name" value="CYTOCHROME P450"/>
    <property type="match status" value="1"/>
</dbReference>
<evidence type="ECO:0000256" key="4">
    <source>
        <dbReference type="ARBA" id="ARBA00022723"/>
    </source>
</evidence>
<dbReference type="GO" id="GO:0016705">
    <property type="term" value="F:oxidoreductase activity, acting on paired donors, with incorporation or reduction of molecular oxygen"/>
    <property type="evidence" value="ECO:0007669"/>
    <property type="project" value="InterPro"/>
</dbReference>
<proteinExistence type="inferred from homology"/>
<organism evidence="8 9">
    <name type="scientific">Metarhizium anisopliae (strain ARSEF 549)</name>
    <dbReference type="NCBI Taxonomy" id="3151832"/>
    <lineage>
        <taxon>Eukaryota</taxon>
        <taxon>Fungi</taxon>
        <taxon>Dikarya</taxon>
        <taxon>Ascomycota</taxon>
        <taxon>Pezizomycotina</taxon>
        <taxon>Sordariomycetes</taxon>
        <taxon>Hypocreomycetidae</taxon>
        <taxon>Hypocreales</taxon>
        <taxon>Clavicipitaceae</taxon>
        <taxon>Metarhizium</taxon>
    </lineage>
</organism>
<dbReference type="SUPFAM" id="SSF48264">
    <property type="entry name" value="Cytochrome P450"/>
    <property type="match status" value="1"/>
</dbReference>
<evidence type="ECO:0000313" key="9">
    <source>
        <dbReference type="Proteomes" id="UP000031186"/>
    </source>
</evidence>
<dbReference type="OrthoDB" id="1470350at2759"/>
<dbReference type="GO" id="GO:0004497">
    <property type="term" value="F:monooxygenase activity"/>
    <property type="evidence" value="ECO:0007669"/>
    <property type="project" value="UniProtKB-KW"/>
</dbReference>
<dbReference type="GO" id="GO:0020037">
    <property type="term" value="F:heme binding"/>
    <property type="evidence" value="ECO:0007669"/>
    <property type="project" value="InterPro"/>
</dbReference>
<dbReference type="AlphaFoldDB" id="A0A0B4ET27"/>
<keyword evidence="3 6" id="KW-0349">Heme</keyword>
<sequence>MALLQLEAMWQSDTIKHMRLLTWYHWLLFATIVRPIQVVKYKIIHAHNTPSQAWIGQSIYRLKFHPLRRFPGPRIAACSSLYFLYWIYHGTFPQHCERLFDHYKSDVLRVAPNQLVFRTPQSLKDIIGRHDVYRGDFALRVIGFTSQNVSNIRDPAAHKRKRKLMNPGFSNATLAKQEPALVVPLVNKLVDAVAAKAGTKINMSNYFDCVTSDIIGLLSFGADFGMMQDPVSHPFLHVLPNALRMSVIAQCIPEIFRLLSFLFRHGPPFLVPKTFTGVADFAARHMRQRAQRDRDGVATDRNDIMSIIVDGTANVKDDNLRMDNDEMLGEATTLVTGGGDTVATALTVTMWNLGRNTKVLAELQDQVRSTFASCEDITSRDVASKIPMIDAVLNESMRTNPVLPGPMWRRTDAPIVVAGHVVPGGTEVGVMRLSVFQHKDAFHKPKEWIPERWLRNLGDHLEAFQPFGVGPRTCIGRYIAMVEMRLILTKLLWKFDWELLTKDYDNPEYVVLYRSPLWMKPSLRKDSMAERPAQIHEPS</sequence>
<dbReference type="GO" id="GO:0005506">
    <property type="term" value="F:iron ion binding"/>
    <property type="evidence" value="ECO:0007669"/>
    <property type="project" value="InterPro"/>
</dbReference>
<evidence type="ECO:0000256" key="6">
    <source>
        <dbReference type="PIRSR" id="PIRSR602401-1"/>
    </source>
</evidence>
<comment type="cofactor">
    <cofactor evidence="1 6">
        <name>heme</name>
        <dbReference type="ChEBI" id="CHEBI:30413"/>
    </cofactor>
</comment>
<dbReference type="PRINTS" id="PR00385">
    <property type="entry name" value="P450"/>
</dbReference>
<dbReference type="HOGENOM" id="CLU_001570_14_11_1"/>
<evidence type="ECO:0000256" key="7">
    <source>
        <dbReference type="RuleBase" id="RU000461"/>
    </source>
</evidence>
<dbReference type="PROSITE" id="PS00086">
    <property type="entry name" value="CYTOCHROME_P450"/>
    <property type="match status" value="1"/>
</dbReference>
<keyword evidence="5 6" id="KW-0408">Iron</keyword>
<keyword evidence="4 6" id="KW-0479">Metal-binding</keyword>
<evidence type="ECO:0000256" key="1">
    <source>
        <dbReference type="ARBA" id="ARBA00001971"/>
    </source>
</evidence>
<dbReference type="PRINTS" id="PR00463">
    <property type="entry name" value="EP450I"/>
</dbReference>
<keyword evidence="9" id="KW-1185">Reference proteome</keyword>
<evidence type="ECO:0000313" key="8">
    <source>
        <dbReference type="EMBL" id="KID65060.1"/>
    </source>
</evidence>
<keyword evidence="7" id="KW-0503">Monooxygenase</keyword>
<feature type="non-terminal residue" evidence="8">
    <location>
        <position position="1"/>
    </location>
</feature>
<evidence type="ECO:0000256" key="3">
    <source>
        <dbReference type="ARBA" id="ARBA00022617"/>
    </source>
</evidence>
<dbReference type="Proteomes" id="UP000031186">
    <property type="component" value="Unassembled WGS sequence"/>
</dbReference>
<dbReference type="InterPro" id="IPR002401">
    <property type="entry name" value="Cyt_P450_E_grp-I"/>
</dbReference>
<dbReference type="InterPro" id="IPR017972">
    <property type="entry name" value="Cyt_P450_CS"/>
</dbReference>
<dbReference type="PANTHER" id="PTHR24305:SF210">
    <property type="entry name" value="CYTOCHROME P450 MONOOXYGENASE ASQL-RELATED"/>
    <property type="match status" value="1"/>
</dbReference>
<evidence type="ECO:0000256" key="2">
    <source>
        <dbReference type="ARBA" id="ARBA00010617"/>
    </source>
</evidence>
<gene>
    <name evidence="8" type="ORF">MAN_06071</name>
</gene>
<comment type="caution">
    <text evidence="8">The sequence shown here is derived from an EMBL/GenBank/DDBJ whole genome shotgun (WGS) entry which is preliminary data.</text>
</comment>